<dbReference type="eggNOG" id="arCOG06163">
    <property type="taxonomic scope" value="Archaea"/>
</dbReference>
<dbReference type="GeneID" id="30922881"/>
<evidence type="ECO:0000313" key="3">
    <source>
        <dbReference type="Proteomes" id="UP000011555"/>
    </source>
</evidence>
<evidence type="ECO:0008006" key="5">
    <source>
        <dbReference type="Google" id="ProtNLM"/>
    </source>
</evidence>
<dbReference type="EMBL" id="CP019285">
    <property type="protein sequence ID" value="APW99384.1"/>
    <property type="molecule type" value="Genomic_DNA"/>
</dbReference>
<reference evidence="1" key="3">
    <citation type="submission" date="2017-01" db="EMBL/GenBank/DDBJ databases">
        <authorList>
            <person name="Mah S.A."/>
            <person name="Swanson W.J."/>
            <person name="Moy G.W."/>
            <person name="Vacquier V.D."/>
        </authorList>
    </citation>
    <scope>NUCLEOTIDE SEQUENCE</scope>
    <source>
        <strain evidence="1">AJ5</strain>
    </source>
</reference>
<gene>
    <name evidence="2" type="ORF">C445_05663</name>
    <name evidence="1" type="ORF">CHINAEXTREME_17115</name>
</gene>
<reference evidence="2 3" key="2">
    <citation type="journal article" date="2014" name="PLoS Genet.">
        <title>Phylogenetically driven sequencing of extremely halophilic archaea reveals strategies for static and dynamic osmo-response.</title>
        <authorList>
            <person name="Becker E.A."/>
            <person name="Seitzer P.M."/>
            <person name="Tritt A."/>
            <person name="Larsen D."/>
            <person name="Krusor M."/>
            <person name="Yao A.I."/>
            <person name="Wu D."/>
            <person name="Madern D."/>
            <person name="Eisen J.A."/>
            <person name="Darling A.E."/>
            <person name="Facciotti M.T."/>
        </authorList>
    </citation>
    <scope>NUCLEOTIDE SEQUENCE [LARGE SCALE GENOMIC DNA]</scope>
    <source>
        <strain evidence="2 3">AJ5</strain>
    </source>
</reference>
<dbReference type="RefSeq" id="WP_007140870.1">
    <property type="nucleotide sequence ID" value="NZ_AOLZ01000028.1"/>
</dbReference>
<dbReference type="AlphaFoldDB" id="M0LNV6"/>
<keyword evidence="3" id="KW-1185">Reference proteome</keyword>
<dbReference type="EMBL" id="AOLZ01000028">
    <property type="protein sequence ID" value="EMA35181.1"/>
    <property type="molecule type" value="Genomic_DNA"/>
</dbReference>
<name>M0LNV6_NATLA</name>
<dbReference type="Proteomes" id="UP000011555">
    <property type="component" value="Unassembled WGS sequence"/>
</dbReference>
<accession>M0LNV6</accession>
<evidence type="ECO:0000313" key="2">
    <source>
        <dbReference type="EMBL" id="EMA35181.1"/>
    </source>
</evidence>
<dbReference type="KEGG" id="hlc:CHINAEXTREME17115"/>
<organism evidence="2 3">
    <name type="scientific">Natronobacterium lacisalsi AJ5</name>
    <dbReference type="NCBI Taxonomy" id="358396"/>
    <lineage>
        <taxon>Archaea</taxon>
        <taxon>Methanobacteriati</taxon>
        <taxon>Methanobacteriota</taxon>
        <taxon>Stenosarchaea group</taxon>
        <taxon>Halobacteria</taxon>
        <taxon>Halobacteriales</taxon>
        <taxon>Natrialbaceae</taxon>
        <taxon>Natronobacterium</taxon>
    </lineage>
</organism>
<evidence type="ECO:0000313" key="1">
    <source>
        <dbReference type="EMBL" id="APW99384.1"/>
    </source>
</evidence>
<proteinExistence type="predicted"/>
<dbReference type="Proteomes" id="UP000186547">
    <property type="component" value="Chromosome"/>
</dbReference>
<protein>
    <recommendedName>
        <fullName evidence="5">Restriction endonuclease</fullName>
    </recommendedName>
</protein>
<reference evidence="1 4" key="1">
    <citation type="journal article" date="2011" name="J. Bacteriol.">
        <title>Genome sequence of Halobiforma lacisalsi AJ5, an extremely halophilic archaeon which harbors a bop gene.</title>
        <authorList>
            <person name="Jiang X."/>
            <person name="Wang S."/>
            <person name="Cheng H."/>
            <person name="Huo Y."/>
            <person name="Zhang X."/>
            <person name="Zhu X."/>
            <person name="Han X."/>
            <person name="Ni P."/>
            <person name="Wu M."/>
        </authorList>
    </citation>
    <scope>NUCLEOTIDE SEQUENCE [LARGE SCALE GENOMIC DNA]</scope>
    <source>
        <strain evidence="1 4">AJ5</strain>
    </source>
</reference>
<evidence type="ECO:0000313" key="4">
    <source>
        <dbReference type="Proteomes" id="UP000186547"/>
    </source>
</evidence>
<sequence>MGSHTDYRLSEIEGGPLEKLAIDLLTRTDQYRGLDPQGGRGKDGGKDGLLLDGPGGGNIIVHVSRRKDWSQKLEDDLGKAADHDRDYGTFVYVTNQIISGNQKPIPDVAQRFVDEYGWEIDIWDGERLRTELDNNHQDLRERYLQIARDEDPSKKAARLINERLGLIRRRSDKIPRPIKEGPVAVLHLIPHEAVTGNTEFRHDQLPTLSIPGRYSGFSYENTVDGRVTYAPGGDIHEPDLAYIYVDSEGWVEAVDAFVGNEEKKTIGGVSFEKLLGDAYEYGRDGLNELGLDGPFEVGLSVLSVKRYSFATKRGGFNRTGPKEFRQNDIKAKPYTIKDLDAPTGEAMKRAFDRVWRGARWSDGSPYYSENGWHFER</sequence>